<dbReference type="Gene3D" id="1.10.4030.10">
    <property type="entry name" value="Porin chaperone SurA, peptide-binding domain"/>
    <property type="match status" value="1"/>
</dbReference>
<evidence type="ECO:0000256" key="4">
    <source>
        <dbReference type="ARBA" id="ARBA00023110"/>
    </source>
</evidence>
<dbReference type="InterPro" id="IPR046357">
    <property type="entry name" value="PPIase_dom_sf"/>
</dbReference>
<dbReference type="InterPro" id="IPR000297">
    <property type="entry name" value="PPIase_PpiC"/>
</dbReference>
<evidence type="ECO:0000256" key="6">
    <source>
        <dbReference type="PROSITE-ProRule" id="PRU00278"/>
    </source>
</evidence>
<sequence>MSGLKFRKTGTLGVIVLFSAGALLLTGCDKIKQGSAMPKKDVVAHVGDEVITLKDVDERIAKLPPYYQNIVKDRKKDLVEDMALEILLYKEAKKKGLQNDKEVNDMLEEAKKKIMISKLIKDEVDDGASVSDKDVEEYYSAHKDEFSLPERWRASHILVKTEEEAKAILDELAGGASFEELAKEKSQDTSAKRGGDLGYFTKGQMVPEFEEAVFKLDVGQTSGIVKSQFGYHIIKLTAKMPAQEQDLKDVSERIKNELLAKEKRAAFDKMVVDLKAKGNIKINESLLVEEPAVPQPSAEEKEPNQ</sequence>
<dbReference type="InterPro" id="IPR027304">
    <property type="entry name" value="Trigger_fact/SurA_dom_sf"/>
</dbReference>
<dbReference type="PROSITE" id="PS50198">
    <property type="entry name" value="PPIC_PPIASE_2"/>
    <property type="match status" value="1"/>
</dbReference>
<comment type="caution">
    <text evidence="8">The sequence shown here is derived from an EMBL/GenBank/DDBJ whole genome shotgun (WGS) entry which is preliminary data.</text>
</comment>
<dbReference type="Gene3D" id="3.10.50.40">
    <property type="match status" value="1"/>
</dbReference>
<dbReference type="PANTHER" id="PTHR47245">
    <property type="entry name" value="PEPTIDYLPROLYL ISOMERASE"/>
    <property type="match status" value="1"/>
</dbReference>
<evidence type="ECO:0000256" key="1">
    <source>
        <dbReference type="ARBA" id="ARBA00000971"/>
    </source>
</evidence>
<dbReference type="PANTHER" id="PTHR47245:SF1">
    <property type="entry name" value="FOLDASE PROTEIN PRSA"/>
    <property type="match status" value="1"/>
</dbReference>
<dbReference type="InterPro" id="IPR023058">
    <property type="entry name" value="PPIase_PpiC_CS"/>
</dbReference>
<dbReference type="InterPro" id="IPR050245">
    <property type="entry name" value="PrsA_foldase"/>
</dbReference>
<evidence type="ECO:0000313" key="8">
    <source>
        <dbReference type="EMBL" id="PIQ89700.1"/>
    </source>
</evidence>
<dbReference type="PROSITE" id="PS01096">
    <property type="entry name" value="PPIC_PPIASE_1"/>
    <property type="match status" value="1"/>
</dbReference>
<dbReference type="SUPFAM" id="SSF109998">
    <property type="entry name" value="Triger factor/SurA peptide-binding domain-like"/>
    <property type="match status" value="1"/>
</dbReference>
<accession>A0A2H0LZ44</accession>
<evidence type="ECO:0000259" key="7">
    <source>
        <dbReference type="PROSITE" id="PS50198"/>
    </source>
</evidence>
<feature type="domain" description="PpiC" evidence="7">
    <location>
        <begin position="149"/>
        <end position="238"/>
    </location>
</feature>
<organism evidence="8 9">
    <name type="scientific">Candidatus Ghiorseimicrobium undicola</name>
    <dbReference type="NCBI Taxonomy" id="1974746"/>
    <lineage>
        <taxon>Bacteria</taxon>
        <taxon>Pseudomonadati</taxon>
        <taxon>Candidatus Omnitrophota</taxon>
        <taxon>Candidatus Ghiorseimicrobium</taxon>
    </lineage>
</organism>
<gene>
    <name evidence="8" type="ORF">COV72_01700</name>
</gene>
<evidence type="ECO:0000256" key="2">
    <source>
        <dbReference type="ARBA" id="ARBA00013194"/>
    </source>
</evidence>
<dbReference type="PROSITE" id="PS51257">
    <property type="entry name" value="PROKAR_LIPOPROTEIN"/>
    <property type="match status" value="1"/>
</dbReference>
<dbReference type="AlphaFoldDB" id="A0A2H0LZ44"/>
<proteinExistence type="predicted"/>
<evidence type="ECO:0000256" key="5">
    <source>
        <dbReference type="ARBA" id="ARBA00023235"/>
    </source>
</evidence>
<name>A0A2H0LZ44_9BACT</name>
<keyword evidence="4 6" id="KW-0697">Rotamase</keyword>
<comment type="catalytic activity">
    <reaction evidence="1">
        <text>[protein]-peptidylproline (omega=180) = [protein]-peptidylproline (omega=0)</text>
        <dbReference type="Rhea" id="RHEA:16237"/>
        <dbReference type="Rhea" id="RHEA-COMP:10747"/>
        <dbReference type="Rhea" id="RHEA-COMP:10748"/>
        <dbReference type="ChEBI" id="CHEBI:83833"/>
        <dbReference type="ChEBI" id="CHEBI:83834"/>
        <dbReference type="EC" id="5.2.1.8"/>
    </reaction>
</comment>
<reference evidence="8 9" key="1">
    <citation type="submission" date="2017-09" db="EMBL/GenBank/DDBJ databases">
        <title>Depth-based differentiation of microbial function through sediment-hosted aquifers and enrichment of novel symbionts in the deep terrestrial subsurface.</title>
        <authorList>
            <person name="Probst A.J."/>
            <person name="Ladd B."/>
            <person name="Jarett J.K."/>
            <person name="Geller-Mcgrath D.E."/>
            <person name="Sieber C.M."/>
            <person name="Emerson J.B."/>
            <person name="Anantharaman K."/>
            <person name="Thomas B.C."/>
            <person name="Malmstrom R."/>
            <person name="Stieglmeier M."/>
            <person name="Klingl A."/>
            <person name="Woyke T."/>
            <person name="Ryan C.M."/>
            <person name="Banfield J.F."/>
        </authorList>
    </citation>
    <scope>NUCLEOTIDE SEQUENCE [LARGE SCALE GENOMIC DNA]</scope>
    <source>
        <strain evidence="8">CG11_big_fil_rev_8_21_14_0_20_42_13</strain>
    </source>
</reference>
<dbReference type="Pfam" id="PF13616">
    <property type="entry name" value="Rotamase_3"/>
    <property type="match status" value="1"/>
</dbReference>
<evidence type="ECO:0000256" key="3">
    <source>
        <dbReference type="ARBA" id="ARBA00022729"/>
    </source>
</evidence>
<dbReference type="Proteomes" id="UP000229641">
    <property type="component" value="Unassembled WGS sequence"/>
</dbReference>
<evidence type="ECO:0000313" key="9">
    <source>
        <dbReference type="Proteomes" id="UP000229641"/>
    </source>
</evidence>
<dbReference type="GO" id="GO:0003755">
    <property type="term" value="F:peptidyl-prolyl cis-trans isomerase activity"/>
    <property type="evidence" value="ECO:0007669"/>
    <property type="project" value="UniProtKB-KW"/>
</dbReference>
<dbReference type="EMBL" id="PCWA01000024">
    <property type="protein sequence ID" value="PIQ89700.1"/>
    <property type="molecule type" value="Genomic_DNA"/>
</dbReference>
<keyword evidence="3" id="KW-0732">Signal</keyword>
<dbReference type="EC" id="5.2.1.8" evidence="2"/>
<dbReference type="SUPFAM" id="SSF54534">
    <property type="entry name" value="FKBP-like"/>
    <property type="match status" value="1"/>
</dbReference>
<protein>
    <recommendedName>
        <fullName evidence="2">peptidylprolyl isomerase</fullName>
        <ecNumber evidence="2">5.2.1.8</ecNumber>
    </recommendedName>
</protein>
<keyword evidence="5 6" id="KW-0413">Isomerase</keyword>